<name>A0ABW1IPQ5_9BACL</name>
<gene>
    <name evidence="1" type="ORF">ACFPXP_11205</name>
</gene>
<proteinExistence type="predicted"/>
<dbReference type="EMBL" id="JBHSQV010000145">
    <property type="protein sequence ID" value="MFC5986979.1"/>
    <property type="molecule type" value="Genomic_DNA"/>
</dbReference>
<keyword evidence="2" id="KW-1185">Reference proteome</keyword>
<organism evidence="1 2">
    <name type="scientific">Marinicrinis lubricantis</name>
    <dbReference type="NCBI Taxonomy" id="2086470"/>
    <lineage>
        <taxon>Bacteria</taxon>
        <taxon>Bacillati</taxon>
        <taxon>Bacillota</taxon>
        <taxon>Bacilli</taxon>
        <taxon>Bacillales</taxon>
        <taxon>Paenibacillaceae</taxon>
    </lineage>
</organism>
<accession>A0ABW1IPQ5</accession>
<evidence type="ECO:0000313" key="2">
    <source>
        <dbReference type="Proteomes" id="UP001596250"/>
    </source>
</evidence>
<evidence type="ECO:0000313" key="1">
    <source>
        <dbReference type="EMBL" id="MFC5986979.1"/>
    </source>
</evidence>
<dbReference type="Proteomes" id="UP001596250">
    <property type="component" value="Unassembled WGS sequence"/>
</dbReference>
<comment type="caution">
    <text evidence="1">The sequence shown here is derived from an EMBL/GenBank/DDBJ whole genome shotgun (WGS) entry which is preliminary data.</text>
</comment>
<dbReference type="RefSeq" id="WP_379894284.1">
    <property type="nucleotide sequence ID" value="NZ_CBCSCT010000061.1"/>
</dbReference>
<reference evidence="2" key="1">
    <citation type="journal article" date="2019" name="Int. J. Syst. Evol. Microbiol.">
        <title>The Global Catalogue of Microorganisms (GCM) 10K type strain sequencing project: providing services to taxonomists for standard genome sequencing and annotation.</title>
        <authorList>
            <consortium name="The Broad Institute Genomics Platform"/>
            <consortium name="The Broad Institute Genome Sequencing Center for Infectious Disease"/>
            <person name="Wu L."/>
            <person name="Ma J."/>
        </authorList>
    </citation>
    <scope>NUCLEOTIDE SEQUENCE [LARGE SCALE GENOMIC DNA]</scope>
    <source>
        <strain evidence="2">CCM 8749</strain>
    </source>
</reference>
<protein>
    <submittedName>
        <fullName evidence="1">Uncharacterized protein</fullName>
    </submittedName>
</protein>
<sequence>MTDHDTPLNNVQIPRSEGTPLIEEYLALKYINEYITEGEIKKREWFVEQYVHEDMQHHFEPGADPVIELSENDQPQVVQMIDYHHEVSKLDGKLVMTRVNRDRVDLIFTYEKDGESKIGFAYTEEDSVYHQLKEKFDGERLD</sequence>